<evidence type="ECO:0000313" key="12">
    <source>
        <dbReference type="Proteomes" id="UP000887540"/>
    </source>
</evidence>
<feature type="compositionally biased region" description="Basic residues" evidence="8">
    <location>
        <begin position="27"/>
        <end position="41"/>
    </location>
</feature>
<sequence>MCLSCKSHSHEDPHKDGNETNEIPSNRKNKSHKHHGRKRKSMSNASRLVVMLTMTILFKGLGFFTGYVSHSLELIVYSFYMPSDVMAFGIAYKCTKIAECSTKSNTFGWVRAEVLGALVNGVFLLALCFDIFNESITRIFEPEMIQEPRNVFIVGVIGLLINLIGLTLFHGMGTQQFKKIYLGPSYGGHVHVDRVAKSEKIRTMDAGEISHLVTSHEDRAFTLADREAAEDSVMMEPRKVGGHGGQLNMRAVFLHVLSNAIGSVIVIVTALVSYLVPGYDWLKLYMGPVLSMILVALMIFITFRLVHETALILLQTTPNFLKIEELKEELFKIDGVEAVHEFHIWRLVGERIIATVHIRYRSLRDYINSAEKIRALFHDNSIHSATIEPEFAEMSSDGSINECSVACLPNNCNMTEDDLL</sequence>
<dbReference type="InterPro" id="IPR027470">
    <property type="entry name" value="Cation_efflux_CTD"/>
</dbReference>
<feature type="transmembrane region" description="Helical" evidence="9">
    <location>
        <begin position="112"/>
        <end position="132"/>
    </location>
</feature>
<comment type="subcellular location">
    <subcellularLocation>
        <location evidence="1">Membrane</location>
        <topology evidence="1">Multi-pass membrane protein</topology>
    </subcellularLocation>
</comment>
<protein>
    <submittedName>
        <fullName evidence="13">Zinc transporter 1</fullName>
    </submittedName>
</protein>
<dbReference type="PANTHER" id="PTHR45820:SF4">
    <property type="entry name" value="ZINC TRANSPORTER 63C, ISOFORM F"/>
    <property type="match status" value="1"/>
</dbReference>
<dbReference type="WBParaSite" id="ACRNAN_scaffold2319.g20936.t1">
    <property type="protein sequence ID" value="ACRNAN_scaffold2319.g20936.t1"/>
    <property type="gene ID" value="ACRNAN_scaffold2319.g20936"/>
</dbReference>
<feature type="transmembrane region" description="Helical" evidence="9">
    <location>
        <begin position="252"/>
        <end position="276"/>
    </location>
</feature>
<name>A0A914DCA8_9BILA</name>
<dbReference type="Gene3D" id="1.20.1510.10">
    <property type="entry name" value="Cation efflux protein transmembrane domain"/>
    <property type="match status" value="1"/>
</dbReference>
<dbReference type="GO" id="GO:0010312">
    <property type="term" value="P:detoxification of zinc ion"/>
    <property type="evidence" value="ECO:0007669"/>
    <property type="project" value="TreeGrafter"/>
</dbReference>
<dbReference type="Pfam" id="PF16916">
    <property type="entry name" value="ZT_dimer"/>
    <property type="match status" value="1"/>
</dbReference>
<evidence type="ECO:0000256" key="9">
    <source>
        <dbReference type="SAM" id="Phobius"/>
    </source>
</evidence>
<feature type="domain" description="Cation efflux protein transmembrane" evidence="10">
    <location>
        <begin position="48"/>
        <end position="314"/>
    </location>
</feature>
<dbReference type="PANTHER" id="PTHR45820">
    <property type="entry name" value="FI23527P1"/>
    <property type="match status" value="1"/>
</dbReference>
<evidence type="ECO:0000256" key="8">
    <source>
        <dbReference type="SAM" id="MobiDB-lite"/>
    </source>
</evidence>
<dbReference type="AlphaFoldDB" id="A0A914DCA8"/>
<feature type="transmembrane region" description="Helical" evidence="9">
    <location>
        <begin position="282"/>
        <end position="306"/>
    </location>
</feature>
<feature type="region of interest" description="Disordered" evidence="8">
    <location>
        <begin position="1"/>
        <end position="42"/>
    </location>
</feature>
<evidence type="ECO:0000256" key="3">
    <source>
        <dbReference type="ARBA" id="ARBA00022448"/>
    </source>
</evidence>
<keyword evidence="3" id="KW-0813">Transport</keyword>
<keyword evidence="5" id="KW-0862">Zinc</keyword>
<evidence type="ECO:0000256" key="2">
    <source>
        <dbReference type="ARBA" id="ARBA00008873"/>
    </source>
</evidence>
<evidence type="ECO:0000256" key="1">
    <source>
        <dbReference type="ARBA" id="ARBA00004141"/>
    </source>
</evidence>
<evidence type="ECO:0000259" key="10">
    <source>
        <dbReference type="Pfam" id="PF01545"/>
    </source>
</evidence>
<feature type="transmembrane region" description="Helical" evidence="9">
    <location>
        <begin position="48"/>
        <end position="68"/>
    </location>
</feature>
<dbReference type="SUPFAM" id="SSF161111">
    <property type="entry name" value="Cation efflux protein transmembrane domain-like"/>
    <property type="match status" value="1"/>
</dbReference>
<dbReference type="GO" id="GO:0006882">
    <property type="term" value="P:intracellular zinc ion homeostasis"/>
    <property type="evidence" value="ECO:0007669"/>
    <property type="project" value="TreeGrafter"/>
</dbReference>
<dbReference type="InterPro" id="IPR002524">
    <property type="entry name" value="Cation_efflux"/>
</dbReference>
<dbReference type="GO" id="GO:0005385">
    <property type="term" value="F:zinc ion transmembrane transporter activity"/>
    <property type="evidence" value="ECO:0007669"/>
    <property type="project" value="TreeGrafter"/>
</dbReference>
<dbReference type="GO" id="GO:0016020">
    <property type="term" value="C:membrane"/>
    <property type="evidence" value="ECO:0007669"/>
    <property type="project" value="UniProtKB-SubCell"/>
</dbReference>
<keyword evidence="6 9" id="KW-1133">Transmembrane helix</keyword>
<evidence type="ECO:0000256" key="7">
    <source>
        <dbReference type="ARBA" id="ARBA00023136"/>
    </source>
</evidence>
<keyword evidence="12" id="KW-1185">Reference proteome</keyword>
<dbReference type="Pfam" id="PF01545">
    <property type="entry name" value="Cation_efflux"/>
    <property type="match status" value="1"/>
</dbReference>
<comment type="similarity">
    <text evidence="2">Belongs to the cation diffusion facilitator (CDF) transporter (TC 2.A.4) family. SLC30A subfamily.</text>
</comment>
<feature type="transmembrane region" description="Helical" evidence="9">
    <location>
        <begin position="152"/>
        <end position="169"/>
    </location>
</feature>
<dbReference type="Proteomes" id="UP000887540">
    <property type="component" value="Unplaced"/>
</dbReference>
<dbReference type="InterPro" id="IPR027469">
    <property type="entry name" value="Cation_efflux_TMD_sf"/>
</dbReference>
<evidence type="ECO:0000256" key="4">
    <source>
        <dbReference type="ARBA" id="ARBA00022692"/>
    </source>
</evidence>
<proteinExistence type="inferred from homology"/>
<evidence type="ECO:0000259" key="11">
    <source>
        <dbReference type="Pfam" id="PF16916"/>
    </source>
</evidence>
<evidence type="ECO:0000256" key="6">
    <source>
        <dbReference type="ARBA" id="ARBA00022989"/>
    </source>
</evidence>
<organism evidence="12 13">
    <name type="scientific">Acrobeloides nanus</name>
    <dbReference type="NCBI Taxonomy" id="290746"/>
    <lineage>
        <taxon>Eukaryota</taxon>
        <taxon>Metazoa</taxon>
        <taxon>Ecdysozoa</taxon>
        <taxon>Nematoda</taxon>
        <taxon>Chromadorea</taxon>
        <taxon>Rhabditida</taxon>
        <taxon>Tylenchina</taxon>
        <taxon>Cephalobomorpha</taxon>
        <taxon>Cephaloboidea</taxon>
        <taxon>Cephalobidae</taxon>
        <taxon>Acrobeloides</taxon>
    </lineage>
</organism>
<dbReference type="NCBIfam" id="TIGR01297">
    <property type="entry name" value="CDF"/>
    <property type="match status" value="1"/>
</dbReference>
<feature type="domain" description="Cation efflux protein cytoplasmic" evidence="11">
    <location>
        <begin position="322"/>
        <end position="375"/>
    </location>
</feature>
<keyword evidence="7 9" id="KW-0472">Membrane</keyword>
<evidence type="ECO:0000256" key="5">
    <source>
        <dbReference type="ARBA" id="ARBA00022833"/>
    </source>
</evidence>
<keyword evidence="4 9" id="KW-0812">Transmembrane</keyword>
<dbReference type="InterPro" id="IPR058533">
    <property type="entry name" value="Cation_efflux_TM"/>
</dbReference>
<evidence type="ECO:0000313" key="13">
    <source>
        <dbReference type="WBParaSite" id="ACRNAN_scaffold2319.g20936.t1"/>
    </source>
</evidence>
<reference evidence="13" key="1">
    <citation type="submission" date="2022-11" db="UniProtKB">
        <authorList>
            <consortium name="WormBaseParasite"/>
        </authorList>
    </citation>
    <scope>IDENTIFICATION</scope>
</reference>
<accession>A0A914DCA8</accession>
<feature type="compositionally biased region" description="Basic and acidic residues" evidence="8">
    <location>
        <begin position="8"/>
        <end position="18"/>
    </location>
</feature>
<feature type="transmembrane region" description="Helical" evidence="9">
    <location>
        <begin position="74"/>
        <end position="92"/>
    </location>
</feature>